<dbReference type="SUPFAM" id="SSF103481">
    <property type="entry name" value="Multidrug resistance efflux transporter EmrE"/>
    <property type="match status" value="1"/>
</dbReference>
<evidence type="ECO:0000256" key="4">
    <source>
        <dbReference type="ARBA" id="ARBA00022989"/>
    </source>
</evidence>
<comment type="similarity">
    <text evidence="2">Belongs to the NIPA family.</text>
</comment>
<evidence type="ECO:0000256" key="3">
    <source>
        <dbReference type="ARBA" id="ARBA00022692"/>
    </source>
</evidence>
<dbReference type="PANTHER" id="PTHR12570:SF92">
    <property type="entry name" value="SPICHTHYIN, ISOFORM B"/>
    <property type="match status" value="1"/>
</dbReference>
<feature type="transmembrane region" description="Helical" evidence="6">
    <location>
        <begin position="189"/>
        <end position="211"/>
    </location>
</feature>
<accession>A0A9P0DS67</accession>
<gene>
    <name evidence="7" type="ORF">PHYEVI_LOCUS10521</name>
</gene>
<sequence>MEVNTEPINSKMHSKSGFYAGLALALSSSLFIGSSFIIKKISLIRLSKRGGVRAGAGGFGYLFDWMWWLGLITMGIGELANFAAYAFAPASLVTPLGALSVLVSAVLATNFLNEKLNLLGKLGCILCLIGSIVMVIHSPKEEQVLTVSELLKQVQNVAFVNYLISVLILVVLILIFVGPRYGTQYVVIYLLLCSSIGSITVMACKALGLSLKENSALPKAEQYLILPTVLFVIVVFCICVQMNYLNKALDLFNTTVVTPIYYVLFTSLVIIASSILFEEWMRMSTTDILGAFCGFSVMVIAIFLLQFYKDVSPIIHQRRLSGSHINFIPRSV</sequence>
<keyword evidence="8" id="KW-1185">Reference proteome</keyword>
<dbReference type="PANTHER" id="PTHR12570">
    <property type="match status" value="1"/>
</dbReference>
<keyword evidence="3 6" id="KW-0812">Transmembrane</keyword>
<evidence type="ECO:0000256" key="2">
    <source>
        <dbReference type="ARBA" id="ARBA00007230"/>
    </source>
</evidence>
<dbReference type="OrthoDB" id="6428174at2759"/>
<dbReference type="InterPro" id="IPR008521">
    <property type="entry name" value="Mg_trans_NIPA"/>
</dbReference>
<dbReference type="EMBL" id="OU900100">
    <property type="protein sequence ID" value="CAH1187426.1"/>
    <property type="molecule type" value="Genomic_DNA"/>
</dbReference>
<evidence type="ECO:0000256" key="5">
    <source>
        <dbReference type="ARBA" id="ARBA00023136"/>
    </source>
</evidence>
<dbReference type="Proteomes" id="UP001153712">
    <property type="component" value="Chromosome 7"/>
</dbReference>
<evidence type="ECO:0000313" key="7">
    <source>
        <dbReference type="EMBL" id="CAH1187426.1"/>
    </source>
</evidence>
<reference evidence="7" key="1">
    <citation type="submission" date="2022-01" db="EMBL/GenBank/DDBJ databases">
        <authorList>
            <person name="King R."/>
        </authorList>
    </citation>
    <scope>NUCLEOTIDE SEQUENCE</scope>
</reference>
<feature type="transmembrane region" description="Helical" evidence="6">
    <location>
        <begin position="288"/>
        <end position="308"/>
    </location>
</feature>
<feature type="transmembrane region" description="Helical" evidence="6">
    <location>
        <begin position="157"/>
        <end position="177"/>
    </location>
</feature>
<protein>
    <recommendedName>
        <fullName evidence="9">Magnesium transporter</fullName>
    </recommendedName>
</protein>
<evidence type="ECO:0000256" key="1">
    <source>
        <dbReference type="ARBA" id="ARBA00004141"/>
    </source>
</evidence>
<comment type="subcellular location">
    <subcellularLocation>
        <location evidence="1">Membrane</location>
        <topology evidence="1">Multi-pass membrane protein</topology>
    </subcellularLocation>
</comment>
<name>A0A9P0DS67_PHYSR</name>
<evidence type="ECO:0000256" key="6">
    <source>
        <dbReference type="SAM" id="Phobius"/>
    </source>
</evidence>
<proteinExistence type="inferred from homology"/>
<dbReference type="AlphaFoldDB" id="A0A9P0DS67"/>
<feature type="transmembrane region" description="Helical" evidence="6">
    <location>
        <begin position="256"/>
        <end position="276"/>
    </location>
</feature>
<keyword evidence="4 6" id="KW-1133">Transmembrane helix</keyword>
<dbReference type="Pfam" id="PF05653">
    <property type="entry name" value="Mg_trans_NIPA"/>
    <property type="match status" value="1"/>
</dbReference>
<evidence type="ECO:0008006" key="9">
    <source>
        <dbReference type="Google" id="ProtNLM"/>
    </source>
</evidence>
<organism evidence="7 8">
    <name type="scientific">Phyllotreta striolata</name>
    <name type="common">Striped flea beetle</name>
    <name type="synonym">Crioceris striolata</name>
    <dbReference type="NCBI Taxonomy" id="444603"/>
    <lineage>
        <taxon>Eukaryota</taxon>
        <taxon>Metazoa</taxon>
        <taxon>Ecdysozoa</taxon>
        <taxon>Arthropoda</taxon>
        <taxon>Hexapoda</taxon>
        <taxon>Insecta</taxon>
        <taxon>Pterygota</taxon>
        <taxon>Neoptera</taxon>
        <taxon>Endopterygota</taxon>
        <taxon>Coleoptera</taxon>
        <taxon>Polyphaga</taxon>
        <taxon>Cucujiformia</taxon>
        <taxon>Chrysomeloidea</taxon>
        <taxon>Chrysomelidae</taxon>
        <taxon>Galerucinae</taxon>
        <taxon>Alticini</taxon>
        <taxon>Phyllotreta</taxon>
    </lineage>
</organism>
<dbReference type="GO" id="GO:0016020">
    <property type="term" value="C:membrane"/>
    <property type="evidence" value="ECO:0007669"/>
    <property type="project" value="UniProtKB-SubCell"/>
</dbReference>
<keyword evidence="5 6" id="KW-0472">Membrane</keyword>
<feature type="transmembrane region" description="Helical" evidence="6">
    <location>
        <begin position="59"/>
        <end position="76"/>
    </location>
</feature>
<dbReference type="InterPro" id="IPR037185">
    <property type="entry name" value="EmrE-like"/>
</dbReference>
<feature type="transmembrane region" description="Helical" evidence="6">
    <location>
        <begin position="82"/>
        <end position="106"/>
    </location>
</feature>
<evidence type="ECO:0000313" key="8">
    <source>
        <dbReference type="Proteomes" id="UP001153712"/>
    </source>
</evidence>
<dbReference type="GO" id="GO:0015095">
    <property type="term" value="F:magnesium ion transmembrane transporter activity"/>
    <property type="evidence" value="ECO:0007669"/>
    <property type="project" value="InterPro"/>
</dbReference>
<feature type="transmembrane region" description="Helical" evidence="6">
    <location>
        <begin position="118"/>
        <end position="137"/>
    </location>
</feature>
<feature type="transmembrane region" description="Helical" evidence="6">
    <location>
        <begin position="18"/>
        <end position="38"/>
    </location>
</feature>
<feature type="transmembrane region" description="Helical" evidence="6">
    <location>
        <begin position="223"/>
        <end position="244"/>
    </location>
</feature>